<dbReference type="RefSeq" id="WP_349217514.1">
    <property type="nucleotide sequence ID" value="NZ_JBBMFD010000001.1"/>
</dbReference>
<protein>
    <recommendedName>
        <fullName evidence="10">Probable GTP-binding protein EngB</fullName>
    </recommendedName>
</protein>
<keyword evidence="8 10" id="KW-0717">Septation</keyword>
<accession>A0ABV1DX81</accession>
<dbReference type="Proteomes" id="UP001489509">
    <property type="component" value="Unassembled WGS sequence"/>
</dbReference>
<dbReference type="Pfam" id="PF01926">
    <property type="entry name" value="MMR_HSR1"/>
    <property type="match status" value="1"/>
</dbReference>
<comment type="similarity">
    <text evidence="2 10">Belongs to the TRAFAC class TrmE-Era-EngA-EngB-Septin-like GTPase superfamily. EngB GTPase family.</text>
</comment>
<reference evidence="12 13" key="1">
    <citation type="submission" date="2024-03" db="EMBL/GenBank/DDBJ databases">
        <title>Human intestinal bacterial collection.</title>
        <authorList>
            <person name="Pauvert C."/>
            <person name="Hitch T.C.A."/>
            <person name="Clavel T."/>
        </authorList>
    </citation>
    <scope>NUCLEOTIDE SEQUENCE [LARGE SCALE GENOMIC DNA]</scope>
    <source>
        <strain evidence="12 13">CLA-JM-H44</strain>
    </source>
</reference>
<evidence type="ECO:0000256" key="6">
    <source>
        <dbReference type="ARBA" id="ARBA00022842"/>
    </source>
</evidence>
<dbReference type="InterPro" id="IPR019987">
    <property type="entry name" value="GTP-bd_ribosome_bio_YsxC"/>
</dbReference>
<evidence type="ECO:0000313" key="13">
    <source>
        <dbReference type="Proteomes" id="UP001489509"/>
    </source>
</evidence>
<dbReference type="Gene3D" id="3.40.50.300">
    <property type="entry name" value="P-loop containing nucleotide triphosphate hydrolases"/>
    <property type="match status" value="1"/>
</dbReference>
<gene>
    <name evidence="12" type="primary">yihA</name>
    <name evidence="10" type="synonym">engB</name>
    <name evidence="12" type="ORF">WMO26_00280</name>
</gene>
<keyword evidence="4" id="KW-0479">Metal-binding</keyword>
<evidence type="ECO:0000256" key="10">
    <source>
        <dbReference type="HAMAP-Rule" id="MF_00321"/>
    </source>
</evidence>
<proteinExistence type="inferred from homology"/>
<keyword evidence="13" id="KW-1185">Reference proteome</keyword>
<dbReference type="EMBL" id="JBBMFD010000001">
    <property type="protein sequence ID" value="MEQ2439259.1"/>
    <property type="molecule type" value="Genomic_DNA"/>
</dbReference>
<dbReference type="SUPFAM" id="SSF52540">
    <property type="entry name" value="P-loop containing nucleoside triphosphate hydrolases"/>
    <property type="match status" value="1"/>
</dbReference>
<dbReference type="PANTHER" id="PTHR11649">
    <property type="entry name" value="MSS1/TRME-RELATED GTP-BINDING PROTEIN"/>
    <property type="match status" value="1"/>
</dbReference>
<comment type="function">
    <text evidence="10">Necessary for normal cell division and for the maintenance of normal septation.</text>
</comment>
<dbReference type="InterPro" id="IPR027417">
    <property type="entry name" value="P-loop_NTPase"/>
</dbReference>
<comment type="caution">
    <text evidence="12">The sequence shown here is derived from an EMBL/GenBank/DDBJ whole genome shotgun (WGS) entry which is preliminary data.</text>
</comment>
<keyword evidence="5 10" id="KW-0547">Nucleotide-binding</keyword>
<dbReference type="HAMAP" id="MF_00321">
    <property type="entry name" value="GTPase_EngB"/>
    <property type="match status" value="1"/>
</dbReference>
<evidence type="ECO:0000313" key="12">
    <source>
        <dbReference type="EMBL" id="MEQ2439259.1"/>
    </source>
</evidence>
<dbReference type="InterPro" id="IPR030393">
    <property type="entry name" value="G_ENGB_dom"/>
</dbReference>
<evidence type="ECO:0000256" key="7">
    <source>
        <dbReference type="ARBA" id="ARBA00023134"/>
    </source>
</evidence>
<evidence type="ECO:0000259" key="11">
    <source>
        <dbReference type="PROSITE" id="PS51706"/>
    </source>
</evidence>
<evidence type="ECO:0000256" key="3">
    <source>
        <dbReference type="ARBA" id="ARBA00022618"/>
    </source>
</evidence>
<comment type="cofactor">
    <cofactor evidence="1">
        <name>Mg(2+)</name>
        <dbReference type="ChEBI" id="CHEBI:18420"/>
    </cofactor>
</comment>
<evidence type="ECO:0000256" key="1">
    <source>
        <dbReference type="ARBA" id="ARBA00001946"/>
    </source>
</evidence>
<keyword evidence="9 10" id="KW-0131">Cell cycle</keyword>
<organism evidence="12 13">
    <name type="scientific">Solibaculum intestinale</name>
    <dbReference type="NCBI Taxonomy" id="3133165"/>
    <lineage>
        <taxon>Bacteria</taxon>
        <taxon>Bacillati</taxon>
        <taxon>Bacillota</taxon>
        <taxon>Clostridia</taxon>
        <taxon>Eubacteriales</taxon>
        <taxon>Oscillospiraceae</taxon>
        <taxon>Solibaculum</taxon>
    </lineage>
</organism>
<keyword evidence="3 10" id="KW-0132">Cell division</keyword>
<evidence type="ECO:0000256" key="9">
    <source>
        <dbReference type="ARBA" id="ARBA00023306"/>
    </source>
</evidence>
<dbReference type="PANTHER" id="PTHR11649:SF13">
    <property type="entry name" value="ENGB-TYPE G DOMAIN-CONTAINING PROTEIN"/>
    <property type="match status" value="1"/>
</dbReference>
<dbReference type="NCBIfam" id="TIGR03598">
    <property type="entry name" value="GTPase_YsxC"/>
    <property type="match status" value="1"/>
</dbReference>
<name>A0ABV1DX81_9FIRM</name>
<evidence type="ECO:0000256" key="8">
    <source>
        <dbReference type="ARBA" id="ARBA00023210"/>
    </source>
</evidence>
<keyword evidence="7 10" id="KW-0342">GTP-binding</keyword>
<dbReference type="PROSITE" id="PS51706">
    <property type="entry name" value="G_ENGB"/>
    <property type="match status" value="1"/>
</dbReference>
<evidence type="ECO:0000256" key="2">
    <source>
        <dbReference type="ARBA" id="ARBA00009638"/>
    </source>
</evidence>
<sequence>MLPFHAAAFESAAGRLDQLPQPNAPEIAFSGRSNVGKSSLINKVLNRKSLARISATPGKTVTINFYSLPGARLVDLPGYGYAKSSQSEKARWSGLVEGYFNAGRPLRLVVQLIDMRHPPTADDLGMLDYLLQTGAPFLVALTKCDKLNKTQRAQRRASLEEDLAFCGSVPIVEFSAVKGDGVEELRGLFSEAAQAV</sequence>
<dbReference type="CDD" id="cd01876">
    <property type="entry name" value="YihA_EngB"/>
    <property type="match status" value="1"/>
</dbReference>
<dbReference type="InterPro" id="IPR006073">
    <property type="entry name" value="GTP-bd"/>
</dbReference>
<feature type="domain" description="EngB-type G" evidence="11">
    <location>
        <begin position="23"/>
        <end position="195"/>
    </location>
</feature>
<keyword evidence="6" id="KW-0460">Magnesium</keyword>
<evidence type="ECO:0000256" key="4">
    <source>
        <dbReference type="ARBA" id="ARBA00022723"/>
    </source>
</evidence>
<evidence type="ECO:0000256" key="5">
    <source>
        <dbReference type="ARBA" id="ARBA00022741"/>
    </source>
</evidence>